<evidence type="ECO:0000313" key="3">
    <source>
        <dbReference type="EMBL" id="SDN28255.1"/>
    </source>
</evidence>
<dbReference type="GO" id="GO:0003677">
    <property type="term" value="F:DNA binding"/>
    <property type="evidence" value="ECO:0007669"/>
    <property type="project" value="InterPro"/>
</dbReference>
<dbReference type="EMBL" id="FNIN01000001">
    <property type="protein sequence ID" value="SDN28255.1"/>
    <property type="molecule type" value="Genomic_DNA"/>
</dbReference>
<sequence>MSLEDIGKILKEARLSKNIDLKEVHEHIKVGIHILKAIEEGDEKSLPHPIYAKSFIQAYAKFLDLDWKKIGEEYSDLYKFDNKIDKLDKLPTTIEDNKKYYRQIGFYLSIIALVMVIILFFSFFSKKGNPIEESAVYNNSSQINESTPQENVLEEQSRNINETLSWAEKNNTLQKNINKNNSDINETQNIEKKSSFISTQKVEVVAEDQCWVQANLDNNKTQEYYLYPNERITIEFNNNLQLKLGNAGGVKVYLNNKEISLNAEKGEVKTLHFPLNTQ</sequence>
<dbReference type="Pfam" id="PF13464">
    <property type="entry name" value="RodZ_C"/>
    <property type="match status" value="1"/>
</dbReference>
<reference evidence="3 4" key="1">
    <citation type="submission" date="2016-10" db="EMBL/GenBank/DDBJ databases">
        <authorList>
            <person name="de Groot N.N."/>
        </authorList>
    </citation>
    <scope>NUCLEOTIDE SEQUENCE [LARGE SCALE GENOMIC DNA]</scope>
    <source>
        <strain evidence="3 4">DSM 15269</strain>
    </source>
</reference>
<dbReference type="InterPro" id="IPR050400">
    <property type="entry name" value="Bact_Cytoskel_RodZ"/>
</dbReference>
<feature type="domain" description="Cytoskeleton protein RodZ-like C-terminal" evidence="2">
    <location>
        <begin position="204"/>
        <end position="271"/>
    </location>
</feature>
<keyword evidence="1" id="KW-0472">Membrane</keyword>
<dbReference type="AlphaFoldDB" id="A0A1H0A481"/>
<evidence type="ECO:0000313" key="4">
    <source>
        <dbReference type="Proteomes" id="UP000199602"/>
    </source>
</evidence>
<dbReference type="Gene3D" id="1.10.260.40">
    <property type="entry name" value="lambda repressor-like DNA-binding domains"/>
    <property type="match status" value="1"/>
</dbReference>
<dbReference type="Proteomes" id="UP000199602">
    <property type="component" value="Unassembled WGS sequence"/>
</dbReference>
<keyword evidence="1" id="KW-0812">Transmembrane</keyword>
<gene>
    <name evidence="3" type="ORF">SAMN04488516_101274</name>
</gene>
<accession>A0A1H0A481</accession>
<protein>
    <submittedName>
        <fullName evidence="3">Protein RodZ, contains Xre-like HTH and DUF4115 domains</fullName>
    </submittedName>
</protein>
<keyword evidence="1" id="KW-1133">Transmembrane helix</keyword>
<evidence type="ECO:0000256" key="1">
    <source>
        <dbReference type="SAM" id="Phobius"/>
    </source>
</evidence>
<dbReference type="PANTHER" id="PTHR34475:SF1">
    <property type="entry name" value="CYTOSKELETON PROTEIN RODZ"/>
    <property type="match status" value="1"/>
</dbReference>
<dbReference type="InterPro" id="IPR025194">
    <property type="entry name" value="RodZ-like_C"/>
</dbReference>
<name>A0A1H0A481_9BACT</name>
<feature type="transmembrane region" description="Helical" evidence="1">
    <location>
        <begin position="104"/>
        <end position="124"/>
    </location>
</feature>
<keyword evidence="4" id="KW-1185">Reference proteome</keyword>
<dbReference type="PANTHER" id="PTHR34475">
    <property type="match status" value="1"/>
</dbReference>
<dbReference type="Pfam" id="PF13413">
    <property type="entry name" value="HTH_25"/>
    <property type="match status" value="1"/>
</dbReference>
<proteinExistence type="predicted"/>
<evidence type="ECO:0000259" key="2">
    <source>
        <dbReference type="Pfam" id="PF13464"/>
    </source>
</evidence>
<dbReference type="RefSeq" id="WP_092062221.1">
    <property type="nucleotide sequence ID" value="NZ_FNIN01000001.1"/>
</dbReference>
<dbReference type="OrthoDB" id="9797543at2"/>
<dbReference type="STRING" id="206665.SAMN04488516_101274"/>
<dbReference type="InterPro" id="IPR010982">
    <property type="entry name" value="Lambda_DNA-bd_dom_sf"/>
</dbReference>
<organism evidence="3 4">
    <name type="scientific">Desulfonauticus submarinus</name>
    <dbReference type="NCBI Taxonomy" id="206665"/>
    <lineage>
        <taxon>Bacteria</taxon>
        <taxon>Pseudomonadati</taxon>
        <taxon>Thermodesulfobacteriota</taxon>
        <taxon>Desulfovibrionia</taxon>
        <taxon>Desulfovibrionales</taxon>
        <taxon>Desulfonauticaceae</taxon>
        <taxon>Desulfonauticus</taxon>
    </lineage>
</organism>